<dbReference type="InterPro" id="IPR000073">
    <property type="entry name" value="AB_hydrolase_1"/>
</dbReference>
<dbReference type="Proteomes" id="UP000050786">
    <property type="component" value="Unassembled WGS sequence"/>
</dbReference>
<dbReference type="Pfam" id="PF12697">
    <property type="entry name" value="Abhydrolase_6"/>
    <property type="match status" value="1"/>
</dbReference>
<gene>
    <name evidence="2" type="ORF">RUM4293_02275</name>
</gene>
<accession>A0A0P1EML1</accession>
<evidence type="ECO:0000259" key="1">
    <source>
        <dbReference type="Pfam" id="PF12697"/>
    </source>
</evidence>
<keyword evidence="2" id="KW-0808">Transferase</keyword>
<dbReference type="AlphaFoldDB" id="A0A0P1EML1"/>
<dbReference type="InterPro" id="IPR050228">
    <property type="entry name" value="Carboxylesterase_BioH"/>
</dbReference>
<dbReference type="PANTHER" id="PTHR43194">
    <property type="entry name" value="HYDROLASE ALPHA/BETA FOLD FAMILY"/>
    <property type="match status" value="1"/>
</dbReference>
<keyword evidence="3" id="KW-1185">Reference proteome</keyword>
<protein>
    <submittedName>
        <fullName evidence="2">Acetoin dehydrogenase E2 subunit dihydrolipoyllysine-residue acetyltransferase</fullName>
    </submittedName>
</protein>
<dbReference type="SUPFAM" id="SSF53474">
    <property type="entry name" value="alpha/beta-Hydrolases"/>
    <property type="match status" value="1"/>
</dbReference>
<dbReference type="PANTHER" id="PTHR43194:SF2">
    <property type="entry name" value="PEROXISOMAL MEMBRANE PROTEIN LPX1"/>
    <property type="match status" value="1"/>
</dbReference>
<dbReference type="RefSeq" id="WP_058273404.1">
    <property type="nucleotide sequence ID" value="NZ_CYPS01000036.1"/>
</dbReference>
<feature type="domain" description="AB hydrolase-1" evidence="1">
    <location>
        <begin position="34"/>
        <end position="222"/>
    </location>
</feature>
<dbReference type="PRINTS" id="PR00111">
    <property type="entry name" value="ABHYDROLASE"/>
</dbReference>
<evidence type="ECO:0000313" key="3">
    <source>
        <dbReference type="Proteomes" id="UP000050786"/>
    </source>
</evidence>
<reference evidence="3" key="1">
    <citation type="submission" date="2015-09" db="EMBL/GenBank/DDBJ databases">
        <authorList>
            <person name="Rodrigo-Torres L."/>
            <person name="Arahal D.R."/>
        </authorList>
    </citation>
    <scope>NUCLEOTIDE SEQUENCE [LARGE SCALE GENOMIC DNA]</scope>
    <source>
        <strain evidence="3">CECT 4293</strain>
    </source>
</reference>
<dbReference type="EMBL" id="CYPS01000036">
    <property type="protein sequence ID" value="CUH43381.1"/>
    <property type="molecule type" value="Genomic_DNA"/>
</dbReference>
<sequence length="231" mass="25262">MIPVIFLPGMMCDARLFGPQINALSGRMPVMTFPLSRHDSVQAMADDILQNAPAEFALAGLSMGGIVAMEVLRQAPERVSRLALLDTNPLAEKPEVKARRAPQIAAVRDGNLRPVMRDEMKPSYLSDGPNRGAILDLCMAMATDLGPDVFLRQSQALMDRPDQSATLTAYTGKALVLCGQEDRLCPIERHQLMHDLLPDSALEIIEGAGHLPTLEQPQKTTAALIRWLEDT</sequence>
<dbReference type="InterPro" id="IPR029058">
    <property type="entry name" value="AB_hydrolase_fold"/>
</dbReference>
<name>A0A0P1EML1_9RHOB</name>
<proteinExistence type="predicted"/>
<dbReference type="Gene3D" id="3.40.50.1820">
    <property type="entry name" value="alpha/beta hydrolase"/>
    <property type="match status" value="1"/>
</dbReference>
<organism evidence="2 3">
    <name type="scientific">Ruegeria atlantica</name>
    <dbReference type="NCBI Taxonomy" id="81569"/>
    <lineage>
        <taxon>Bacteria</taxon>
        <taxon>Pseudomonadati</taxon>
        <taxon>Pseudomonadota</taxon>
        <taxon>Alphaproteobacteria</taxon>
        <taxon>Rhodobacterales</taxon>
        <taxon>Roseobacteraceae</taxon>
        <taxon>Ruegeria</taxon>
    </lineage>
</organism>
<evidence type="ECO:0000313" key="2">
    <source>
        <dbReference type="EMBL" id="CUH43381.1"/>
    </source>
</evidence>
<dbReference type="GO" id="GO:0016740">
    <property type="term" value="F:transferase activity"/>
    <property type="evidence" value="ECO:0007669"/>
    <property type="project" value="UniProtKB-KW"/>
</dbReference>